<dbReference type="RefSeq" id="WP_344551574.1">
    <property type="nucleotide sequence ID" value="NZ_BAAANS010000010.1"/>
</dbReference>
<feature type="transmembrane region" description="Helical" evidence="6">
    <location>
        <begin position="6"/>
        <end position="29"/>
    </location>
</feature>
<organism evidence="7 8">
    <name type="scientific">Kitasatospora saccharophila</name>
    <dbReference type="NCBI Taxonomy" id="407973"/>
    <lineage>
        <taxon>Bacteria</taxon>
        <taxon>Bacillati</taxon>
        <taxon>Actinomycetota</taxon>
        <taxon>Actinomycetes</taxon>
        <taxon>Kitasatosporales</taxon>
        <taxon>Streptomycetaceae</taxon>
        <taxon>Kitasatospora</taxon>
    </lineage>
</organism>
<evidence type="ECO:0000256" key="2">
    <source>
        <dbReference type="ARBA" id="ARBA00022475"/>
    </source>
</evidence>
<name>A0ABN2WIJ6_9ACTN</name>
<accession>A0ABN2WIJ6</accession>
<keyword evidence="3 6" id="KW-0812">Transmembrane</keyword>
<feature type="transmembrane region" description="Helical" evidence="6">
    <location>
        <begin position="71"/>
        <end position="92"/>
    </location>
</feature>
<reference evidence="7 8" key="1">
    <citation type="journal article" date="2019" name="Int. J. Syst. Evol. Microbiol.">
        <title>The Global Catalogue of Microorganisms (GCM) 10K type strain sequencing project: providing services to taxonomists for standard genome sequencing and annotation.</title>
        <authorList>
            <consortium name="The Broad Institute Genomics Platform"/>
            <consortium name="The Broad Institute Genome Sequencing Center for Infectious Disease"/>
            <person name="Wu L."/>
            <person name="Ma J."/>
        </authorList>
    </citation>
    <scope>NUCLEOTIDE SEQUENCE [LARGE SCALE GENOMIC DNA]</scope>
    <source>
        <strain evidence="7 8">JCM 14559</strain>
    </source>
</reference>
<evidence type="ECO:0000313" key="8">
    <source>
        <dbReference type="Proteomes" id="UP001500897"/>
    </source>
</evidence>
<feature type="transmembrane region" description="Helical" evidence="6">
    <location>
        <begin position="141"/>
        <end position="165"/>
    </location>
</feature>
<evidence type="ECO:0000256" key="4">
    <source>
        <dbReference type="ARBA" id="ARBA00022989"/>
    </source>
</evidence>
<gene>
    <name evidence="7" type="ORF">GCM10009759_19830</name>
</gene>
<dbReference type="EMBL" id="BAAANS010000010">
    <property type="protein sequence ID" value="GAA2093365.1"/>
    <property type="molecule type" value="Genomic_DNA"/>
</dbReference>
<dbReference type="Proteomes" id="UP001500897">
    <property type="component" value="Unassembled WGS sequence"/>
</dbReference>
<dbReference type="InterPro" id="IPR001123">
    <property type="entry name" value="LeuE-type"/>
</dbReference>
<feature type="transmembrane region" description="Helical" evidence="6">
    <location>
        <begin position="113"/>
        <end position="135"/>
    </location>
</feature>
<dbReference type="PANTHER" id="PTHR30086:SF20">
    <property type="entry name" value="ARGININE EXPORTER PROTEIN ARGO-RELATED"/>
    <property type="match status" value="1"/>
</dbReference>
<evidence type="ECO:0000256" key="5">
    <source>
        <dbReference type="ARBA" id="ARBA00023136"/>
    </source>
</evidence>
<evidence type="ECO:0008006" key="9">
    <source>
        <dbReference type="Google" id="ProtNLM"/>
    </source>
</evidence>
<comment type="caution">
    <text evidence="7">The sequence shown here is derived from an EMBL/GenBank/DDBJ whole genome shotgun (WGS) entry which is preliminary data.</text>
</comment>
<evidence type="ECO:0000256" key="6">
    <source>
        <dbReference type="SAM" id="Phobius"/>
    </source>
</evidence>
<evidence type="ECO:0000256" key="3">
    <source>
        <dbReference type="ARBA" id="ARBA00022692"/>
    </source>
</evidence>
<keyword evidence="4 6" id="KW-1133">Transmembrane helix</keyword>
<keyword evidence="5 6" id="KW-0472">Membrane</keyword>
<sequence>MATSRAVAGFLLALLPLIATPGASLALLVRQITEHGRRRALPVVLGTVSGLAVHAGLALAGLAGLTAHHPGALTAVRIAGGAYLIGLAAWTWRSAGRPPARRPRHDSPALVQALLANVLNPKAASIYLTVVPQFLDPARPLPAQVLTLAAAHAALLAAWLLGWTVLLARTAPRPRPWTTRATAAVLLALGLHALA</sequence>
<evidence type="ECO:0000313" key="7">
    <source>
        <dbReference type="EMBL" id="GAA2093365.1"/>
    </source>
</evidence>
<protein>
    <recommendedName>
        <fullName evidence="9">Threonine/homoserine/homoserine lactone efflux protein</fullName>
    </recommendedName>
</protein>
<keyword evidence="2" id="KW-1003">Cell membrane</keyword>
<proteinExistence type="predicted"/>
<keyword evidence="8" id="KW-1185">Reference proteome</keyword>
<dbReference type="Pfam" id="PF01810">
    <property type="entry name" value="LysE"/>
    <property type="match status" value="1"/>
</dbReference>
<feature type="transmembrane region" description="Helical" evidence="6">
    <location>
        <begin position="41"/>
        <end position="65"/>
    </location>
</feature>
<comment type="subcellular location">
    <subcellularLocation>
        <location evidence="1">Cell membrane</location>
        <topology evidence="1">Multi-pass membrane protein</topology>
    </subcellularLocation>
</comment>
<dbReference type="PANTHER" id="PTHR30086">
    <property type="entry name" value="ARGININE EXPORTER PROTEIN ARGO"/>
    <property type="match status" value="1"/>
</dbReference>
<evidence type="ECO:0000256" key="1">
    <source>
        <dbReference type="ARBA" id="ARBA00004651"/>
    </source>
</evidence>